<dbReference type="EMBL" id="JACJVO010000032">
    <property type="protein sequence ID" value="MBB6734054.1"/>
    <property type="molecule type" value="Genomic_DNA"/>
</dbReference>
<evidence type="ECO:0000256" key="1">
    <source>
        <dbReference type="SAM" id="MobiDB-lite"/>
    </source>
</evidence>
<feature type="region of interest" description="Disordered" evidence="1">
    <location>
        <begin position="1"/>
        <end position="26"/>
    </location>
</feature>
<gene>
    <name evidence="2" type="ORF">H7C18_24335</name>
</gene>
<dbReference type="AlphaFoldDB" id="A0A7X0SS19"/>
<reference evidence="2 3" key="1">
    <citation type="submission" date="2020-08" db="EMBL/GenBank/DDBJ databases">
        <title>Cohnella phylogeny.</title>
        <authorList>
            <person name="Dunlap C."/>
        </authorList>
    </citation>
    <scope>NUCLEOTIDE SEQUENCE [LARGE SCALE GENOMIC DNA]</scope>
    <source>
        <strain evidence="2 3">CBP 2801</strain>
    </source>
</reference>
<proteinExistence type="predicted"/>
<dbReference type="Proteomes" id="UP000564644">
    <property type="component" value="Unassembled WGS sequence"/>
</dbReference>
<name>A0A7X0SS19_9BACL</name>
<evidence type="ECO:0000313" key="3">
    <source>
        <dbReference type="Proteomes" id="UP000564644"/>
    </source>
</evidence>
<accession>A0A7X0SS19</accession>
<protein>
    <submittedName>
        <fullName evidence="2">Aspartyl-phosphate phosphatase Spo0E family protein</fullName>
    </submittedName>
</protein>
<organism evidence="2 3">
    <name type="scientific">Cohnella zeiphila</name>
    <dbReference type="NCBI Taxonomy" id="2761120"/>
    <lineage>
        <taxon>Bacteria</taxon>
        <taxon>Bacillati</taxon>
        <taxon>Bacillota</taxon>
        <taxon>Bacilli</taxon>
        <taxon>Bacillales</taxon>
        <taxon>Paenibacillaceae</taxon>
        <taxon>Cohnella</taxon>
    </lineage>
</organism>
<sequence>MEKQKLNRLGSESLAQGIPLSENDALQAQSRKVDELIVQLHRKSELNRQSGQA</sequence>
<comment type="caution">
    <text evidence="2">The sequence shown here is derived from an EMBL/GenBank/DDBJ whole genome shotgun (WGS) entry which is preliminary data.</text>
</comment>
<keyword evidence="3" id="KW-1185">Reference proteome</keyword>
<evidence type="ECO:0000313" key="2">
    <source>
        <dbReference type="EMBL" id="MBB6734054.1"/>
    </source>
</evidence>